<dbReference type="AlphaFoldDB" id="A0A8H7A4Y1"/>
<organism evidence="1 2">
    <name type="scientific">Endocarpon pusillum</name>
    <dbReference type="NCBI Taxonomy" id="364733"/>
    <lineage>
        <taxon>Eukaryota</taxon>
        <taxon>Fungi</taxon>
        <taxon>Dikarya</taxon>
        <taxon>Ascomycota</taxon>
        <taxon>Pezizomycotina</taxon>
        <taxon>Eurotiomycetes</taxon>
        <taxon>Chaetothyriomycetidae</taxon>
        <taxon>Verrucariales</taxon>
        <taxon>Verrucariaceae</taxon>
        <taxon>Endocarpon</taxon>
    </lineage>
</organism>
<dbReference type="Proteomes" id="UP000606974">
    <property type="component" value="Unassembled WGS sequence"/>
</dbReference>
<evidence type="ECO:0000313" key="2">
    <source>
        <dbReference type="Proteomes" id="UP000606974"/>
    </source>
</evidence>
<protein>
    <recommendedName>
        <fullName evidence="3">JmjC domain-containing protein</fullName>
    </recommendedName>
</protein>
<proteinExistence type="predicted"/>
<gene>
    <name evidence="1" type="ORF">GJ744_005233</name>
</gene>
<evidence type="ECO:0008006" key="3">
    <source>
        <dbReference type="Google" id="ProtNLM"/>
    </source>
</evidence>
<evidence type="ECO:0000313" key="1">
    <source>
        <dbReference type="EMBL" id="KAF7502725.1"/>
    </source>
</evidence>
<name>A0A8H7A4Y1_9EURO</name>
<dbReference type="EMBL" id="JAACFV010000225">
    <property type="protein sequence ID" value="KAF7502725.1"/>
    <property type="molecule type" value="Genomic_DNA"/>
</dbReference>
<accession>A0A8H7A4Y1</accession>
<reference evidence="1" key="1">
    <citation type="submission" date="2020-02" db="EMBL/GenBank/DDBJ databases">
        <authorList>
            <person name="Palmer J.M."/>
        </authorList>
    </citation>
    <scope>NUCLEOTIDE SEQUENCE</scope>
    <source>
        <strain evidence="1">EPUS1.4</strain>
        <tissue evidence="1">Thallus</tissue>
    </source>
</reference>
<comment type="caution">
    <text evidence="1">The sequence shown here is derived from an EMBL/GenBank/DDBJ whole genome shotgun (WGS) entry which is preliminary data.</text>
</comment>
<dbReference type="OrthoDB" id="4206709at2759"/>
<keyword evidence="2" id="KW-1185">Reference proteome</keyword>
<sequence length="115" mass="13183">MRRGETVYFPSGTVHFVFRLRGDEQQTMAIGGHLLRFSNIVQWVETIKLQLRYPNATNEDLSSQVVLGYLYAVRRLIQSATTEMIESFGGKGVIAVFEQTTKECIDLLKPKRRKC</sequence>